<dbReference type="EMBL" id="AJLR01000046">
    <property type="protein sequence ID" value="EKN67497.1"/>
    <property type="molecule type" value="Genomic_DNA"/>
</dbReference>
<dbReference type="RefSeq" id="WP_003330947.1">
    <property type="nucleotide sequence ID" value="NZ_AJLR01000046.1"/>
</dbReference>
<dbReference type="Proteomes" id="UP000006315">
    <property type="component" value="Unassembled WGS sequence"/>
</dbReference>
<organism evidence="1 2">
    <name type="scientific">Schinkia azotoformans LMG 9581</name>
    <dbReference type="NCBI Taxonomy" id="1131731"/>
    <lineage>
        <taxon>Bacteria</taxon>
        <taxon>Bacillati</taxon>
        <taxon>Bacillota</taxon>
        <taxon>Bacilli</taxon>
        <taxon>Bacillales</taxon>
        <taxon>Bacillaceae</taxon>
        <taxon>Calidifontibacillus/Schinkia group</taxon>
        <taxon>Schinkia</taxon>
    </lineage>
</organism>
<dbReference type="AlphaFoldDB" id="K6D4U3"/>
<reference evidence="1 2" key="1">
    <citation type="journal article" date="2012" name="Front. Microbiol.">
        <title>Redundancy and modularity in membrane-associated dissimilatory nitrate reduction in Bacillus.</title>
        <authorList>
            <person name="Heylen K."/>
            <person name="Keltjens J."/>
        </authorList>
    </citation>
    <scope>NUCLEOTIDE SEQUENCE [LARGE SCALE GENOMIC DNA]</scope>
    <source>
        <strain evidence="1 2">LMG 9581</strain>
    </source>
</reference>
<gene>
    <name evidence="1" type="ORF">BAZO_08406</name>
</gene>
<comment type="caution">
    <text evidence="1">The sequence shown here is derived from an EMBL/GenBank/DDBJ whole genome shotgun (WGS) entry which is preliminary data.</text>
</comment>
<dbReference type="Pfam" id="PF08890">
    <property type="entry name" value="Phage_TAC_5"/>
    <property type="match status" value="1"/>
</dbReference>
<accession>K6D4U3</accession>
<keyword evidence="2" id="KW-1185">Reference proteome</keyword>
<name>K6D4U3_SCHAZ</name>
<proteinExistence type="predicted"/>
<dbReference type="PATRIC" id="fig|1131731.3.peg.1756"/>
<evidence type="ECO:0008006" key="3">
    <source>
        <dbReference type="Google" id="ProtNLM"/>
    </source>
</evidence>
<protein>
    <recommendedName>
        <fullName evidence="3">Phage portal protein</fullName>
    </recommendedName>
</protein>
<evidence type="ECO:0000313" key="2">
    <source>
        <dbReference type="Proteomes" id="UP000006315"/>
    </source>
</evidence>
<dbReference type="Gene3D" id="3.30.2220.30">
    <property type="match status" value="1"/>
</dbReference>
<evidence type="ECO:0000313" key="1">
    <source>
        <dbReference type="EMBL" id="EKN67497.1"/>
    </source>
</evidence>
<dbReference type="STRING" id="1131731.BAZO_08406"/>
<dbReference type="InterPro" id="IPR014986">
    <property type="entry name" value="XkdN-like"/>
</dbReference>
<dbReference type="InterPro" id="IPR038559">
    <property type="entry name" value="XkdN-like_sf"/>
</dbReference>
<sequence length="133" mass="14954">MSKFKAFMKGNVKEAENASLKLDRFGEAIILRPLSAGEADAISDRCYKNKVGRKGKQERVFDAVRYNREICVASMVHPDLNDSDLQDSYGVRGSDNLYNEMFYFGEATQILEKVTEISGIDISMDDEIEAAKN</sequence>